<feature type="transmembrane region" description="Helical" evidence="7">
    <location>
        <begin position="156"/>
        <end position="174"/>
    </location>
</feature>
<feature type="domain" description="GLMA-like second" evidence="9">
    <location>
        <begin position="1318"/>
        <end position="1411"/>
    </location>
</feature>
<dbReference type="InterPro" id="IPR018212">
    <property type="entry name" value="Na/solute_symporter_CS"/>
</dbReference>
<evidence type="ECO:0000259" key="9">
    <source>
        <dbReference type="Pfam" id="PF22369"/>
    </source>
</evidence>
<dbReference type="InterPro" id="IPR001734">
    <property type="entry name" value="Na/solute_symporter"/>
</dbReference>
<evidence type="ECO:0000256" key="5">
    <source>
        <dbReference type="ARBA" id="ARBA00023136"/>
    </source>
</evidence>
<dbReference type="Gene3D" id="1.20.1730.10">
    <property type="entry name" value="Sodium/glucose cotransporter"/>
    <property type="match status" value="1"/>
</dbReference>
<name>A0A9P1BGD0_9DINO</name>
<dbReference type="Gene3D" id="3.40.50.880">
    <property type="match status" value="1"/>
</dbReference>
<feature type="transmembrane region" description="Helical" evidence="7">
    <location>
        <begin position="406"/>
        <end position="430"/>
    </location>
</feature>
<reference evidence="11 12" key="2">
    <citation type="submission" date="2024-05" db="EMBL/GenBank/DDBJ databases">
        <authorList>
            <person name="Chen Y."/>
            <person name="Shah S."/>
            <person name="Dougan E. K."/>
            <person name="Thang M."/>
            <person name="Chan C."/>
        </authorList>
    </citation>
    <scope>NUCLEOTIDE SEQUENCE [LARGE SCALE GENOMIC DNA]</scope>
</reference>
<comment type="similarity">
    <text evidence="2">Belongs to the sodium:solute symporter (SSF) (TC 2.A.21) family.</text>
</comment>
<dbReference type="Proteomes" id="UP001152797">
    <property type="component" value="Unassembled WGS sequence"/>
</dbReference>
<accession>A0A9P1BGD0</accession>
<feature type="region of interest" description="Disordered" evidence="6">
    <location>
        <begin position="526"/>
        <end position="551"/>
    </location>
</feature>
<dbReference type="InterPro" id="IPR029062">
    <property type="entry name" value="Class_I_gatase-like"/>
</dbReference>
<protein>
    <submittedName>
        <fullName evidence="11">Sodium/myo-inositol cotransporter (Na(+)/myo-inositol cotransporter) (Sodium/myo-inositol transporter 1) (SMIT1) (Solute carrier family 5 member 3)</fullName>
    </submittedName>
</protein>
<evidence type="ECO:0000256" key="1">
    <source>
        <dbReference type="ARBA" id="ARBA00004141"/>
    </source>
</evidence>
<comment type="subcellular location">
    <subcellularLocation>
        <location evidence="1">Membrane</location>
        <topology evidence="1">Multi-pass membrane protein</topology>
    </subcellularLocation>
</comment>
<keyword evidence="12" id="KW-1185">Reference proteome</keyword>
<evidence type="ECO:0000256" key="2">
    <source>
        <dbReference type="ARBA" id="ARBA00006434"/>
    </source>
</evidence>
<evidence type="ECO:0000259" key="8">
    <source>
        <dbReference type="Pfam" id="PF01301"/>
    </source>
</evidence>
<dbReference type="PROSITE" id="PS50283">
    <property type="entry name" value="NA_SOLUT_SYMP_3"/>
    <property type="match status" value="1"/>
</dbReference>
<feature type="transmembrane region" description="Helical" evidence="7">
    <location>
        <begin position="468"/>
        <end position="488"/>
    </location>
</feature>
<gene>
    <name evidence="10" type="ORF">C1SCF055_LOCUS613</name>
</gene>
<dbReference type="InterPro" id="IPR017853">
    <property type="entry name" value="GH"/>
</dbReference>
<feature type="transmembrane region" description="Helical" evidence="7">
    <location>
        <begin position="281"/>
        <end position="301"/>
    </location>
</feature>
<dbReference type="Gene3D" id="3.20.20.80">
    <property type="entry name" value="Glycosidases"/>
    <property type="match status" value="1"/>
</dbReference>
<dbReference type="Pfam" id="PF22369">
    <property type="entry name" value="GLMA_2nd"/>
    <property type="match status" value="1"/>
</dbReference>
<dbReference type="PANTHER" id="PTHR11819">
    <property type="entry name" value="SOLUTE CARRIER FAMILY 5"/>
    <property type="match status" value="1"/>
</dbReference>
<evidence type="ECO:0000256" key="7">
    <source>
        <dbReference type="SAM" id="Phobius"/>
    </source>
</evidence>
<dbReference type="GO" id="GO:0005886">
    <property type="term" value="C:plasma membrane"/>
    <property type="evidence" value="ECO:0007669"/>
    <property type="project" value="TreeGrafter"/>
</dbReference>
<feature type="transmembrane region" description="Helical" evidence="7">
    <location>
        <begin position="13"/>
        <end position="34"/>
    </location>
</feature>
<proteinExistence type="inferred from homology"/>
<feature type="transmembrane region" description="Helical" evidence="7">
    <location>
        <begin position="598"/>
        <end position="618"/>
    </location>
</feature>
<dbReference type="PROSITE" id="PS00456">
    <property type="entry name" value="NA_SOLUT_SYMP_1"/>
    <property type="match status" value="1"/>
</dbReference>
<organism evidence="10">
    <name type="scientific">Cladocopium goreaui</name>
    <dbReference type="NCBI Taxonomy" id="2562237"/>
    <lineage>
        <taxon>Eukaryota</taxon>
        <taxon>Sar</taxon>
        <taxon>Alveolata</taxon>
        <taxon>Dinophyceae</taxon>
        <taxon>Suessiales</taxon>
        <taxon>Symbiodiniaceae</taxon>
        <taxon>Cladocopium</taxon>
    </lineage>
</organism>
<dbReference type="EMBL" id="CAMXCT010000001">
    <property type="protein sequence ID" value="CAI3972023.1"/>
    <property type="molecule type" value="Genomic_DNA"/>
</dbReference>
<feature type="domain" description="Glycoside hydrolase 35 catalytic" evidence="8">
    <location>
        <begin position="819"/>
        <end position="917"/>
    </location>
</feature>
<dbReference type="GO" id="GO:0005412">
    <property type="term" value="F:D-glucose:sodium symporter activity"/>
    <property type="evidence" value="ECO:0007669"/>
    <property type="project" value="TreeGrafter"/>
</dbReference>
<feature type="transmembrane region" description="Helical" evidence="7">
    <location>
        <begin position="624"/>
        <end position="643"/>
    </location>
</feature>
<feature type="transmembrane region" description="Helical" evidence="7">
    <location>
        <begin position="125"/>
        <end position="150"/>
    </location>
</feature>
<feature type="transmembrane region" description="Helical" evidence="7">
    <location>
        <begin position="85"/>
        <end position="104"/>
    </location>
</feature>
<evidence type="ECO:0000313" key="10">
    <source>
        <dbReference type="EMBL" id="CAI3972023.1"/>
    </source>
</evidence>
<feature type="transmembrane region" description="Helical" evidence="7">
    <location>
        <begin position="378"/>
        <end position="400"/>
    </location>
</feature>
<keyword evidence="5 7" id="KW-0472">Membrane</keyword>
<dbReference type="InterPro" id="IPR031330">
    <property type="entry name" value="Gly_Hdrlase_35_cat"/>
</dbReference>
<feature type="transmembrane region" description="Helical" evidence="7">
    <location>
        <begin position="437"/>
        <end position="456"/>
    </location>
</feature>
<feature type="transmembrane region" description="Helical" evidence="7">
    <location>
        <begin position="186"/>
        <end position="205"/>
    </location>
</feature>
<evidence type="ECO:0000256" key="6">
    <source>
        <dbReference type="SAM" id="MobiDB-lite"/>
    </source>
</evidence>
<dbReference type="SUPFAM" id="SSF51445">
    <property type="entry name" value="(Trans)glycosidases"/>
    <property type="match status" value="1"/>
</dbReference>
<evidence type="ECO:0000313" key="12">
    <source>
        <dbReference type="Proteomes" id="UP001152797"/>
    </source>
</evidence>
<evidence type="ECO:0000256" key="3">
    <source>
        <dbReference type="ARBA" id="ARBA00022692"/>
    </source>
</evidence>
<dbReference type="NCBIfam" id="TIGR00813">
    <property type="entry name" value="sss"/>
    <property type="match status" value="1"/>
</dbReference>
<dbReference type="InterPro" id="IPR038377">
    <property type="entry name" value="Na/Glc_symporter_sf"/>
</dbReference>
<dbReference type="PANTHER" id="PTHR11819:SF195">
    <property type="entry name" value="SODIUM_GLUCOSE COTRANSPORTER 4"/>
    <property type="match status" value="1"/>
</dbReference>
<dbReference type="EMBL" id="CAMXCT020000001">
    <property type="protein sequence ID" value="CAL1125398.1"/>
    <property type="molecule type" value="Genomic_DNA"/>
</dbReference>
<comment type="caution">
    <text evidence="10">The sequence shown here is derived from an EMBL/GenBank/DDBJ whole genome shotgun (WGS) entry which is preliminary data.</text>
</comment>
<evidence type="ECO:0000313" key="11">
    <source>
        <dbReference type="EMBL" id="CAL4759335.1"/>
    </source>
</evidence>
<dbReference type="InterPro" id="IPR054746">
    <property type="entry name" value="GLMA-like_second"/>
</dbReference>
<dbReference type="EMBL" id="CAMXCT030000001">
    <property type="protein sequence ID" value="CAL4759335.1"/>
    <property type="molecule type" value="Genomic_DNA"/>
</dbReference>
<feature type="transmembrane region" description="Helical" evidence="7">
    <location>
        <begin position="46"/>
        <end position="73"/>
    </location>
</feature>
<feature type="transmembrane region" description="Helical" evidence="7">
    <location>
        <begin position="240"/>
        <end position="260"/>
    </location>
</feature>
<keyword evidence="4 7" id="KW-1133">Transmembrane helix</keyword>
<dbReference type="Pfam" id="PF00474">
    <property type="entry name" value="SSF"/>
    <property type="match status" value="1"/>
</dbReference>
<evidence type="ECO:0000256" key="4">
    <source>
        <dbReference type="ARBA" id="ARBA00022989"/>
    </source>
</evidence>
<reference evidence="10" key="1">
    <citation type="submission" date="2022-10" db="EMBL/GenBank/DDBJ databases">
        <authorList>
            <person name="Chen Y."/>
            <person name="Dougan E. K."/>
            <person name="Chan C."/>
            <person name="Rhodes N."/>
            <person name="Thang M."/>
        </authorList>
    </citation>
    <scope>NUCLEOTIDE SEQUENCE</scope>
</reference>
<dbReference type="Pfam" id="PF01301">
    <property type="entry name" value="Glyco_hydro_35"/>
    <property type="match status" value="1"/>
</dbReference>
<sequence length="1535" mass="170887">MPELAGQLASIDYLIIGVYMAGVLLVGSFFGRYIHSSGDLFLAGRALPFWAIGMSIVVSDIGAIDLIAGAGGAYEQGIAQANFDWIGSVPAVLVAAFVFLPYYWRAGVYTVPEFLGRRYNGGTQWVQALMLLFFMAANVSVFLWMSAVFLNEVLGWSYLTAIWVTVVIVGIYTVTGGLAAVVMTDVMQLVVMFVGAAALLFLSMWEVGGWDGLTQTILDQGEKGPEFFKLLVPHLADTEYPWTGMVFSLGLIMSTSYYVANQAVMQRALGARTEWDAKAGMIFAGLFKLFIPVLVFIPGLAARALDPTLGDEADKAVPMLVNKLMPAGLKGLMFAAFLAALMSSVDSYLNSCATVFMSDVYGKIHKGITGHGLSDKQGVIFGRVLTAVILIGAALVAPFVSQFGTIYEAIQTLLSLFQGPTLAILLLGIFWKGATPWGGFVGLTLGVITTVMLNLLGNSVFPSNTPFLFVSFWSFFLSLGITVVVSLFTPPAPPEKLRGLVYNRVLSDADAQAALQKRLGRGVVRHRGALGGEPQSRIRVPGRPQSGPLARSENLGGDLVDALHDRLHHPGLTLQRSETVNEPDHDAHSRRDAASMQLLGFFFSVLASLVLIATLWTLDRPRAMTVNLIAGMTLMAVGVGMIWGGRRLNASLPPEDPSGDLPTNTRRQPKLEMVWMPCHHLRFPLSKDGREGAIELLIGGHDAMVTRLRGGGVEVQEVSDFEAFAPTVGDEDAVEIAREQLTLARVREPGWNNQNLDVGHPEIDLWQYPYWAYYYERRKGMLDVLLLDAVTGKPVGSRTKAAFLAAITAEPTEPEAPYGKPFFVIASDYQYYRDRRDHWEDRLTKLKESGVELITFYTPWRHHLQMDNGRRAYDFNGSTKDSRDLKTFLETVKRLDLLMVIKPGPFVHSELNVGGLPDLVSPGFNPGMPEARRHHGRACRWTYDNSQLPAPFDEHFDGLVKEWLEAVGEVIAPYCGTDGPCIAIQLNDETIYCMSNDPPWHIGYEPSGLRFYQQLLAERYGDVETYNRLHGTNHTALDFVGGPKLLTVDDSPKDQPPGPSSREEVLKYADWGEYQWKLRREFYVRYAKYLGIDLPQLTNYAGITPPIEENVPDLQDEAHEVIPSDYQRLYPEWWFAMNRVDADRDDYEYGMISWLGVAAYDRDVFDRYVNTARRARGLNLEENWGFAALYDKRSKFPVIPFYQTLVSVAAGATGYDIFVGASTDYWDETLDRITKLQCPTFPSDAPIDEHGNLRPLYHTAKFLNSWFVEHGDALLNCEIDIDVAYLLYPPYAAVSSWVPDERYWRVADSEIPRCGREGFEEFSHSLQEAGYAFGMFELDAATEEQLSQPKALALQSGYFMDAASQERLAKFVEDGGRLYISGQLPEVDDKLEPCTRLKDAIEKATAGKDSKVIYSRENFFADGKFAKVVEESGLETNVTYSETIRAYVHRGGNERFVFFFSFDEGGPHERWIEYDRQRIELTLGSKTSGVLRITDGKITGHMIKGANEVDETVADVRIKLNDQVIEGRGDFSSTE</sequence>
<keyword evidence="3 7" id="KW-0812">Transmembrane</keyword>
<dbReference type="OrthoDB" id="6132759at2759"/>